<evidence type="ECO:0000256" key="1">
    <source>
        <dbReference type="SAM" id="Phobius"/>
    </source>
</evidence>
<gene>
    <name evidence="2" type="ORF">RND81_09G109900</name>
</gene>
<proteinExistence type="predicted"/>
<sequence>MASFLACNHRPISDRGSTLSLVIDLASALKNVLSISITTRLFLLKNRVVSQRQRGAANGLSLCIMSLCKAVGPAAAGSLLLWAQSRQHASFLPGSHMVFFMLNVVEFIGLLMTFKPFLAELAQEFY</sequence>
<dbReference type="InterPro" id="IPR036259">
    <property type="entry name" value="MFS_trans_sf"/>
</dbReference>
<keyword evidence="1" id="KW-0812">Transmembrane</keyword>
<name>A0AAW1ILH8_SAPOF</name>
<keyword evidence="3" id="KW-1185">Reference proteome</keyword>
<feature type="transmembrane region" description="Helical" evidence="1">
    <location>
        <begin position="95"/>
        <end position="114"/>
    </location>
</feature>
<reference evidence="2" key="1">
    <citation type="submission" date="2024-03" db="EMBL/GenBank/DDBJ databases">
        <title>WGS assembly of Saponaria officinalis var. Norfolk2.</title>
        <authorList>
            <person name="Jenkins J."/>
            <person name="Shu S."/>
            <person name="Grimwood J."/>
            <person name="Barry K."/>
            <person name="Goodstein D."/>
            <person name="Schmutz J."/>
            <person name="Leebens-Mack J."/>
            <person name="Osbourn A."/>
        </authorList>
    </citation>
    <scope>NUCLEOTIDE SEQUENCE [LARGE SCALE GENOMIC DNA]</scope>
    <source>
        <strain evidence="2">JIC</strain>
    </source>
</reference>
<evidence type="ECO:0000313" key="3">
    <source>
        <dbReference type="Proteomes" id="UP001443914"/>
    </source>
</evidence>
<dbReference type="AlphaFoldDB" id="A0AAW1ILH8"/>
<evidence type="ECO:0000313" key="2">
    <source>
        <dbReference type="EMBL" id="KAK9690185.1"/>
    </source>
</evidence>
<keyword evidence="1" id="KW-1133">Transmembrane helix</keyword>
<dbReference type="Proteomes" id="UP001443914">
    <property type="component" value="Unassembled WGS sequence"/>
</dbReference>
<feature type="transmembrane region" description="Helical" evidence="1">
    <location>
        <begin position="55"/>
        <end position="83"/>
    </location>
</feature>
<dbReference type="SUPFAM" id="SSF103473">
    <property type="entry name" value="MFS general substrate transporter"/>
    <property type="match status" value="1"/>
</dbReference>
<comment type="caution">
    <text evidence="2">The sequence shown here is derived from an EMBL/GenBank/DDBJ whole genome shotgun (WGS) entry which is preliminary data.</text>
</comment>
<organism evidence="2 3">
    <name type="scientific">Saponaria officinalis</name>
    <name type="common">Common soapwort</name>
    <name type="synonym">Lychnis saponaria</name>
    <dbReference type="NCBI Taxonomy" id="3572"/>
    <lineage>
        <taxon>Eukaryota</taxon>
        <taxon>Viridiplantae</taxon>
        <taxon>Streptophyta</taxon>
        <taxon>Embryophyta</taxon>
        <taxon>Tracheophyta</taxon>
        <taxon>Spermatophyta</taxon>
        <taxon>Magnoliopsida</taxon>
        <taxon>eudicotyledons</taxon>
        <taxon>Gunneridae</taxon>
        <taxon>Pentapetalae</taxon>
        <taxon>Caryophyllales</taxon>
        <taxon>Caryophyllaceae</taxon>
        <taxon>Caryophylleae</taxon>
        <taxon>Saponaria</taxon>
    </lineage>
</organism>
<dbReference type="EMBL" id="JBDFQZ010000009">
    <property type="protein sequence ID" value="KAK9690185.1"/>
    <property type="molecule type" value="Genomic_DNA"/>
</dbReference>
<accession>A0AAW1ILH8</accession>
<keyword evidence="1" id="KW-0472">Membrane</keyword>
<protein>
    <submittedName>
        <fullName evidence="2">Uncharacterized protein</fullName>
    </submittedName>
</protein>